<comment type="caution">
    <text evidence="1">The sequence shown here is derived from an EMBL/GenBank/DDBJ whole genome shotgun (WGS) entry which is preliminary data.</text>
</comment>
<evidence type="ECO:0000313" key="1">
    <source>
        <dbReference type="EMBL" id="MBE2887634.1"/>
    </source>
</evidence>
<dbReference type="NCBIfam" id="TIGR01907">
    <property type="entry name" value="casE_Cse3"/>
    <property type="match status" value="1"/>
</dbReference>
<dbReference type="CDD" id="cd09727">
    <property type="entry name" value="Cas6_I-E"/>
    <property type="match status" value="1"/>
</dbReference>
<dbReference type="Proteomes" id="UP000618926">
    <property type="component" value="Unassembled WGS sequence"/>
</dbReference>
<dbReference type="Pfam" id="PF08798">
    <property type="entry name" value="CRISPR_assoc"/>
    <property type="match status" value="1"/>
</dbReference>
<accession>A0ABR9NTP6</accession>
<dbReference type="InterPro" id="IPR010179">
    <property type="entry name" value="CRISPR-assoc_prot_Cse3"/>
</dbReference>
<gene>
    <name evidence="1" type="primary">cas6e</name>
    <name evidence="1" type="ORF">IIE05_06590</name>
</gene>
<organism evidence="1 2">
    <name type="scientific">Geobacter anodireducens</name>
    <dbReference type="NCBI Taxonomy" id="1340425"/>
    <lineage>
        <taxon>Bacteria</taxon>
        <taxon>Pseudomonadati</taxon>
        <taxon>Thermodesulfobacteriota</taxon>
        <taxon>Desulfuromonadia</taxon>
        <taxon>Geobacterales</taxon>
        <taxon>Geobacteraceae</taxon>
        <taxon>Geobacter</taxon>
    </lineage>
</organism>
<dbReference type="Gene3D" id="3.30.70.1210">
    <property type="entry name" value="Crispr-associated protein, domain 2"/>
    <property type="match status" value="1"/>
</dbReference>
<protein>
    <submittedName>
        <fullName evidence="1">Type I-E CRISPR-associated protein Cas6/Cse3/CasE</fullName>
    </submittedName>
</protein>
<keyword evidence="2" id="KW-1185">Reference proteome</keyword>
<dbReference type="Gene3D" id="3.30.70.1200">
    <property type="entry name" value="Crispr-associated protein, domain 1"/>
    <property type="match status" value="1"/>
</dbReference>
<dbReference type="SUPFAM" id="SSF117987">
    <property type="entry name" value="CRISPR-associated protein"/>
    <property type="match status" value="2"/>
</dbReference>
<proteinExistence type="predicted"/>
<sequence length="202" mass="22799">MYLSKVLINGTACRNPYEIHRTLWKLFPEDADAERDFLFRVERSGQQSVEVLMLSRREPATAVTRDVRLMGSKPYIPSLQQDQRLRFMLVANPVKTINDESARLNSANEIKKCRVPLIREEDLRAWLKRKLEGVAVIEAVEVEKRPAMNFRKVREKRVGKVQAVSFHGVLSVTDPVGLISLINTGIGPAKAFGCGLLSLARA</sequence>
<name>A0ABR9NTP6_9BACT</name>
<reference evidence="1 2" key="1">
    <citation type="submission" date="2020-10" db="EMBL/GenBank/DDBJ databases">
        <title>Investigation of anaerobic biodegradation of phenanthrene by a sulfate-dependent Geobacter anodireducens strain PheS2.</title>
        <authorList>
            <person name="Zhang Z."/>
        </authorList>
    </citation>
    <scope>NUCLEOTIDE SEQUENCE [LARGE SCALE GENOMIC DNA]</scope>
    <source>
        <strain evidence="1 2">PheS2</strain>
    </source>
</reference>
<dbReference type="SMART" id="SM01101">
    <property type="entry name" value="CRISPR_assoc"/>
    <property type="match status" value="1"/>
</dbReference>
<dbReference type="RefSeq" id="WP_192905319.1">
    <property type="nucleotide sequence ID" value="NZ_JADBFD010000007.1"/>
</dbReference>
<dbReference type="EMBL" id="JADBFD010000007">
    <property type="protein sequence ID" value="MBE2887634.1"/>
    <property type="molecule type" value="Genomic_DNA"/>
</dbReference>
<evidence type="ECO:0000313" key="2">
    <source>
        <dbReference type="Proteomes" id="UP000618926"/>
    </source>
</evidence>